<dbReference type="Pfam" id="PF01546">
    <property type="entry name" value="Peptidase_M20"/>
    <property type="match status" value="1"/>
</dbReference>
<dbReference type="PANTHER" id="PTHR32494">
    <property type="entry name" value="ALLANTOATE DEIMINASE-RELATED"/>
    <property type="match status" value="1"/>
</dbReference>
<dbReference type="AlphaFoldDB" id="A0A221M9N7"/>
<dbReference type="GO" id="GO:0046872">
    <property type="term" value="F:metal ion binding"/>
    <property type="evidence" value="ECO:0007669"/>
    <property type="project" value="UniProtKB-KW"/>
</dbReference>
<evidence type="ECO:0000313" key="6">
    <source>
        <dbReference type="Proteomes" id="UP000204391"/>
    </source>
</evidence>
<dbReference type="Gene3D" id="3.30.70.360">
    <property type="match status" value="1"/>
</dbReference>
<gene>
    <name evidence="5" type="ORF">CFK40_04700</name>
</gene>
<evidence type="ECO:0000313" key="5">
    <source>
        <dbReference type="EMBL" id="ASN04355.1"/>
    </source>
</evidence>
<dbReference type="PANTHER" id="PTHR32494:SF5">
    <property type="entry name" value="ALLANTOATE AMIDOHYDROLASE"/>
    <property type="match status" value="1"/>
</dbReference>
<protein>
    <submittedName>
        <fullName evidence="5">Zn-dependent hydrolase</fullName>
    </submittedName>
</protein>
<dbReference type="OrthoDB" id="9808195at2"/>
<feature type="binding site" evidence="3">
    <location>
        <position position="79"/>
    </location>
    <ligand>
        <name>Zn(2+)</name>
        <dbReference type="ChEBI" id="CHEBI:29105"/>
        <label>1</label>
    </ligand>
</feature>
<keyword evidence="6" id="KW-1185">Reference proteome</keyword>
<dbReference type="PIRSF" id="PIRSF001235">
    <property type="entry name" value="Amidase_carbamoylase"/>
    <property type="match status" value="1"/>
</dbReference>
<dbReference type="SUPFAM" id="SSF53187">
    <property type="entry name" value="Zn-dependent exopeptidases"/>
    <property type="match status" value="1"/>
</dbReference>
<dbReference type="KEGG" id="vne:CFK40_04700"/>
<dbReference type="Proteomes" id="UP000204391">
    <property type="component" value="Chromosome"/>
</dbReference>
<feature type="binding site" evidence="3">
    <location>
        <position position="90"/>
    </location>
    <ligand>
        <name>Zn(2+)</name>
        <dbReference type="ChEBI" id="CHEBI:29105"/>
        <label>2</label>
    </ligand>
</feature>
<dbReference type="InterPro" id="IPR002933">
    <property type="entry name" value="Peptidase_M20"/>
</dbReference>
<dbReference type="RefSeq" id="WP_089531032.1">
    <property type="nucleotide sequence ID" value="NZ_CP022437.1"/>
</dbReference>
<organism evidence="5 6">
    <name type="scientific">Virgibacillus necropolis</name>
    <dbReference type="NCBI Taxonomy" id="163877"/>
    <lineage>
        <taxon>Bacteria</taxon>
        <taxon>Bacillati</taxon>
        <taxon>Bacillota</taxon>
        <taxon>Bacilli</taxon>
        <taxon>Bacillales</taxon>
        <taxon>Bacillaceae</taxon>
        <taxon>Virgibacillus</taxon>
    </lineage>
</organism>
<dbReference type="NCBIfam" id="TIGR01879">
    <property type="entry name" value="hydantase"/>
    <property type="match status" value="1"/>
</dbReference>
<comment type="similarity">
    <text evidence="1">Belongs to the peptidase M20 family.</text>
</comment>
<dbReference type="InterPro" id="IPR036264">
    <property type="entry name" value="Bact_exopeptidase_dim_dom"/>
</dbReference>
<sequence length="405" mass="44918">MINIDRLKSRMLEMAEIGKTNNNGVTRLALSEEERRGRLLLIQWMKDLGLAVRYDDFGNIYGRSEGTDPNASVIMSGSHIDSVPKGGKFDGVLGVLGALEAVESMLEKGIKHRHPIEIVSFTNEEGARFTPQMLGSGAVTGEFSREYIYNRTDDEGFRFEDELKKINFVGDEKNRLDNVGTFIEMHIEQGPVLETSQQTIGVVEGIAGFSWMEVTITGESNHSGTTPMSHRKDSLVTAAIAIKKISDWAKNEPEGIVATIGKIQTNPDIINAVPGETSFTIDIRCPREDQFEQCVKEVKEIIEKIVNEDSLTYSINEIRTHSPVIFSNRIVATIEEVCKGQNLSYRLMSSGAGHDAMYMNNIAETAMIFVPTVNGKSHCEEEDTLWTDIEKGASVLYETLASLAE</sequence>
<keyword evidence="3" id="KW-0862">Zinc</keyword>
<feature type="binding site" evidence="3">
    <location>
        <position position="378"/>
    </location>
    <ligand>
        <name>Zn(2+)</name>
        <dbReference type="ChEBI" id="CHEBI:29105"/>
        <label>2</label>
    </ligand>
</feature>
<name>A0A221M9N7_9BACI</name>
<accession>A0A221M9N7</accession>
<feature type="binding site" evidence="3">
    <location>
        <position position="186"/>
    </location>
    <ligand>
        <name>Zn(2+)</name>
        <dbReference type="ChEBI" id="CHEBI:29105"/>
        <label>1</label>
    </ligand>
</feature>
<dbReference type="CDD" id="cd03884">
    <property type="entry name" value="M20_bAS"/>
    <property type="match status" value="1"/>
</dbReference>
<feature type="domain" description="Peptidase M20 dimerisation" evidence="4">
    <location>
        <begin position="207"/>
        <end position="307"/>
    </location>
</feature>
<dbReference type="InterPro" id="IPR010158">
    <property type="entry name" value="Amidase_Cbmase"/>
</dbReference>
<feature type="binding site" evidence="3">
    <location>
        <position position="90"/>
    </location>
    <ligand>
        <name>Zn(2+)</name>
        <dbReference type="ChEBI" id="CHEBI:29105"/>
        <label>1</label>
    </ligand>
</feature>
<dbReference type="InterPro" id="IPR011650">
    <property type="entry name" value="Peptidase_M20_dimer"/>
</dbReference>
<dbReference type="Pfam" id="PF07687">
    <property type="entry name" value="M20_dimer"/>
    <property type="match status" value="1"/>
</dbReference>
<dbReference type="NCBIfam" id="NF006771">
    <property type="entry name" value="PRK09290.1-5"/>
    <property type="match status" value="1"/>
</dbReference>
<reference evidence="5 6" key="1">
    <citation type="journal article" date="2003" name="Int. J. Syst. Evol. Microbiol.">
        <title>Virgibacillus carmonensis sp. nov., Virgibacillus necropolis sp. nov. and Virgibacillus picturae sp. nov., three novel species isolated from deteriorated mural paintings, transfer of the species of the genus salibacillus to Virgibacillus, as Virgibacillus marismortui comb. nov. and Virgibacillus salexigens comb. nov., and emended description of the genus Virgibacillus.</title>
        <authorList>
            <person name="Heyrman J."/>
            <person name="Logan N.A."/>
            <person name="Busse H.J."/>
            <person name="Balcaen A."/>
            <person name="Lebbe L."/>
            <person name="Rodriguez-Diaz M."/>
            <person name="Swings J."/>
            <person name="De Vos P."/>
        </authorList>
    </citation>
    <scope>NUCLEOTIDE SEQUENCE [LARGE SCALE GENOMIC DNA]</scope>
    <source>
        <strain evidence="5 6">LMG 19488</strain>
    </source>
</reference>
<dbReference type="SUPFAM" id="SSF55031">
    <property type="entry name" value="Bacterial exopeptidase dimerisation domain"/>
    <property type="match status" value="1"/>
</dbReference>
<evidence type="ECO:0000256" key="3">
    <source>
        <dbReference type="PIRSR" id="PIRSR001235-1"/>
    </source>
</evidence>
<evidence type="ECO:0000256" key="2">
    <source>
        <dbReference type="ARBA" id="ARBA00022801"/>
    </source>
</evidence>
<evidence type="ECO:0000256" key="1">
    <source>
        <dbReference type="ARBA" id="ARBA00006153"/>
    </source>
</evidence>
<keyword evidence="3" id="KW-0479">Metal-binding</keyword>
<dbReference type="Gene3D" id="3.40.630.10">
    <property type="entry name" value="Zn peptidases"/>
    <property type="match status" value="1"/>
</dbReference>
<keyword evidence="2 5" id="KW-0378">Hydrolase</keyword>
<proteinExistence type="inferred from homology"/>
<dbReference type="GO" id="GO:0016813">
    <property type="term" value="F:hydrolase activity, acting on carbon-nitrogen (but not peptide) bonds, in linear amidines"/>
    <property type="evidence" value="ECO:0007669"/>
    <property type="project" value="InterPro"/>
</dbReference>
<dbReference type="EMBL" id="CP022437">
    <property type="protein sequence ID" value="ASN04355.1"/>
    <property type="molecule type" value="Genomic_DNA"/>
</dbReference>
<feature type="binding site" evidence="3">
    <location>
        <position position="125"/>
    </location>
    <ligand>
        <name>Zn(2+)</name>
        <dbReference type="ChEBI" id="CHEBI:29105"/>
        <label>2</label>
    </ligand>
</feature>
<evidence type="ECO:0000259" key="4">
    <source>
        <dbReference type="Pfam" id="PF07687"/>
    </source>
</evidence>
<comment type="cofactor">
    <cofactor evidence="3">
        <name>Zn(2+)</name>
        <dbReference type="ChEBI" id="CHEBI:29105"/>
    </cofactor>
    <text evidence="3">Binds 2 Zn(2+) ions per subunit.</text>
</comment>